<feature type="region of interest" description="Disordered" evidence="1">
    <location>
        <begin position="64"/>
        <end position="84"/>
    </location>
</feature>
<organism evidence="3 4">
    <name type="scientific">Streptomyces wuyuanensis</name>
    <dbReference type="NCBI Taxonomy" id="1196353"/>
    <lineage>
        <taxon>Bacteria</taxon>
        <taxon>Bacillati</taxon>
        <taxon>Actinomycetota</taxon>
        <taxon>Actinomycetes</taxon>
        <taxon>Kitasatosporales</taxon>
        <taxon>Streptomycetaceae</taxon>
        <taxon>Streptomyces</taxon>
    </lineage>
</organism>
<feature type="region of interest" description="Disordered" evidence="1">
    <location>
        <begin position="102"/>
        <end position="123"/>
    </location>
</feature>
<dbReference type="RefSeq" id="WP_093659295.1">
    <property type="nucleotide sequence ID" value="NZ_FNHI01000021.1"/>
</dbReference>
<gene>
    <name evidence="3" type="ORF">SAMN05444921_12137</name>
</gene>
<name>A0A1G9ZAD5_9ACTN</name>
<evidence type="ECO:0008006" key="5">
    <source>
        <dbReference type="Google" id="ProtNLM"/>
    </source>
</evidence>
<sequence>MRRTTTAALTAVLFALSGCSSSGSDAEPGPTVTATATVTEPPALSEAEQTQLCVDAVADVISSRPAGFDPETGEDPKPAECNHLSESDYLDAYMEGLFKSNEAALEERQRQRDEAELRDQQDQ</sequence>
<feature type="chain" id="PRO_5011638474" description="Secreted protein" evidence="2">
    <location>
        <begin position="27"/>
        <end position="123"/>
    </location>
</feature>
<evidence type="ECO:0000256" key="1">
    <source>
        <dbReference type="SAM" id="MobiDB-lite"/>
    </source>
</evidence>
<feature type="compositionally biased region" description="Basic and acidic residues" evidence="1">
    <location>
        <begin position="105"/>
        <end position="123"/>
    </location>
</feature>
<accession>A0A1G9ZAD5</accession>
<keyword evidence="2" id="KW-0732">Signal</keyword>
<feature type="compositionally biased region" description="Basic and acidic residues" evidence="1">
    <location>
        <begin position="74"/>
        <end position="84"/>
    </location>
</feature>
<dbReference type="STRING" id="1196353.SAMN05444921_12137"/>
<protein>
    <recommendedName>
        <fullName evidence="5">Secreted protein</fullName>
    </recommendedName>
</protein>
<evidence type="ECO:0000313" key="3">
    <source>
        <dbReference type="EMBL" id="SDN18057.1"/>
    </source>
</evidence>
<dbReference type="PROSITE" id="PS51257">
    <property type="entry name" value="PROKAR_LIPOPROTEIN"/>
    <property type="match status" value="1"/>
</dbReference>
<dbReference type="Proteomes" id="UP000199063">
    <property type="component" value="Unassembled WGS sequence"/>
</dbReference>
<dbReference type="GeneID" id="40832620"/>
<proteinExistence type="predicted"/>
<evidence type="ECO:0000256" key="2">
    <source>
        <dbReference type="SAM" id="SignalP"/>
    </source>
</evidence>
<evidence type="ECO:0000313" key="4">
    <source>
        <dbReference type="Proteomes" id="UP000199063"/>
    </source>
</evidence>
<keyword evidence="4" id="KW-1185">Reference proteome</keyword>
<feature type="signal peptide" evidence="2">
    <location>
        <begin position="1"/>
        <end position="26"/>
    </location>
</feature>
<reference evidence="4" key="1">
    <citation type="submission" date="2016-10" db="EMBL/GenBank/DDBJ databases">
        <authorList>
            <person name="Varghese N."/>
            <person name="Submissions S."/>
        </authorList>
    </citation>
    <scope>NUCLEOTIDE SEQUENCE [LARGE SCALE GENOMIC DNA]</scope>
    <source>
        <strain evidence="4">CGMCC 4.7042</strain>
    </source>
</reference>
<dbReference type="EMBL" id="FNHI01000021">
    <property type="protein sequence ID" value="SDN18057.1"/>
    <property type="molecule type" value="Genomic_DNA"/>
</dbReference>
<dbReference type="OrthoDB" id="4332387at2"/>
<dbReference type="AlphaFoldDB" id="A0A1G9ZAD5"/>